<evidence type="ECO:0000313" key="2">
    <source>
        <dbReference type="EMBL" id="EPQ18415.1"/>
    </source>
</evidence>
<feature type="region of interest" description="Disordered" evidence="1">
    <location>
        <begin position="1"/>
        <end position="32"/>
    </location>
</feature>
<organism evidence="2 3">
    <name type="scientific">Myotis brandtii</name>
    <name type="common">Brandt's bat</name>
    <dbReference type="NCBI Taxonomy" id="109478"/>
    <lineage>
        <taxon>Eukaryota</taxon>
        <taxon>Metazoa</taxon>
        <taxon>Chordata</taxon>
        <taxon>Craniata</taxon>
        <taxon>Vertebrata</taxon>
        <taxon>Euteleostomi</taxon>
        <taxon>Mammalia</taxon>
        <taxon>Eutheria</taxon>
        <taxon>Laurasiatheria</taxon>
        <taxon>Chiroptera</taxon>
        <taxon>Yangochiroptera</taxon>
        <taxon>Vespertilionidae</taxon>
        <taxon>Myotis</taxon>
    </lineage>
</organism>
<dbReference type="GO" id="GO:0005776">
    <property type="term" value="C:autophagosome"/>
    <property type="evidence" value="ECO:0007669"/>
    <property type="project" value="TreeGrafter"/>
</dbReference>
<keyword evidence="3" id="KW-1185">Reference proteome</keyword>
<accession>S7NNZ2</accession>
<dbReference type="PANTHER" id="PTHR47732">
    <property type="entry name" value="RUN AND FYVE DOMAIN-CONTAINING PROTEIN 4"/>
    <property type="match status" value="1"/>
</dbReference>
<feature type="compositionally biased region" description="Polar residues" evidence="1">
    <location>
        <begin position="237"/>
        <end position="246"/>
    </location>
</feature>
<dbReference type="SUPFAM" id="SSF140741">
    <property type="entry name" value="RUN domain-like"/>
    <property type="match status" value="2"/>
</dbReference>
<dbReference type="AlphaFoldDB" id="S7NNZ2"/>
<evidence type="ECO:0000256" key="1">
    <source>
        <dbReference type="SAM" id="MobiDB-lite"/>
    </source>
</evidence>
<feature type="region of interest" description="Disordered" evidence="1">
    <location>
        <begin position="237"/>
        <end position="258"/>
    </location>
</feature>
<evidence type="ECO:0000313" key="3">
    <source>
        <dbReference type="Proteomes" id="UP000052978"/>
    </source>
</evidence>
<dbReference type="GO" id="GO:0000045">
    <property type="term" value="P:autophagosome assembly"/>
    <property type="evidence" value="ECO:0007669"/>
    <property type="project" value="TreeGrafter"/>
</dbReference>
<dbReference type="PANTHER" id="PTHR47732:SF1">
    <property type="entry name" value="RUN AND FYVE DOMAIN-CONTAINING PROTEIN 4"/>
    <property type="match status" value="1"/>
</dbReference>
<gene>
    <name evidence="2" type="ORF">D623_10032883</name>
</gene>
<proteinExistence type="predicted"/>
<protein>
    <submittedName>
        <fullName evidence="2">RUN and FYVE domain-containing protein 4</fullName>
    </submittedName>
</protein>
<dbReference type="GO" id="GO:0016239">
    <property type="term" value="P:positive regulation of macroautophagy"/>
    <property type="evidence" value="ECO:0007669"/>
    <property type="project" value="InterPro"/>
</dbReference>
<dbReference type="InterPro" id="IPR042939">
    <property type="entry name" value="RUFY4"/>
</dbReference>
<dbReference type="GO" id="GO:0032266">
    <property type="term" value="F:phosphatidylinositol-3-phosphate binding"/>
    <property type="evidence" value="ECO:0007669"/>
    <property type="project" value="TreeGrafter"/>
</dbReference>
<sequence length="279" mass="30669">MLPAKTLSKSTLSGTHSSPQHPGNGYQEEEPGVQQDEAKIALLGDGNRPEERVGWRASFLFWTLKLLRLGDGGAGQKHQAAVSAILQGYGAGHRVTDASAELHGLCGCLERLLQLKTPLGKGRAFIRFCLAHGQLAECLQLCLLNPELTSPAWGIVPLWYAAEVDSLRLEVAIAPGPKAKDADHCEHREWYGPWSPLVCPELQEDILDSLYALNGVAFDLDLQRSDLDEAWPMFSESRCSNSSRTQGRPRKTKDSPKEVLLPDLHSELPLLHLCWDPPG</sequence>
<dbReference type="EMBL" id="KE164532">
    <property type="protein sequence ID" value="EPQ18415.1"/>
    <property type="molecule type" value="Genomic_DNA"/>
</dbReference>
<dbReference type="Gene3D" id="1.20.58.900">
    <property type="match status" value="1"/>
</dbReference>
<name>S7NNZ2_MYOBR</name>
<feature type="compositionally biased region" description="Polar residues" evidence="1">
    <location>
        <begin position="7"/>
        <end position="21"/>
    </location>
</feature>
<dbReference type="Proteomes" id="UP000052978">
    <property type="component" value="Unassembled WGS sequence"/>
</dbReference>
<reference evidence="2 3" key="1">
    <citation type="journal article" date="2013" name="Nat. Commun.">
        <title>Genome analysis reveals insights into physiology and longevity of the Brandt's bat Myotis brandtii.</title>
        <authorList>
            <person name="Seim I."/>
            <person name="Fang X."/>
            <person name="Xiong Z."/>
            <person name="Lobanov A.V."/>
            <person name="Huang Z."/>
            <person name="Ma S."/>
            <person name="Feng Y."/>
            <person name="Turanov A.A."/>
            <person name="Zhu Y."/>
            <person name="Lenz T.L."/>
            <person name="Gerashchenko M.V."/>
            <person name="Fan D."/>
            <person name="Hee Yim S."/>
            <person name="Yao X."/>
            <person name="Jordan D."/>
            <person name="Xiong Y."/>
            <person name="Ma Y."/>
            <person name="Lyapunov A.N."/>
            <person name="Chen G."/>
            <person name="Kulakova O.I."/>
            <person name="Sun Y."/>
            <person name="Lee S.G."/>
            <person name="Bronson R.T."/>
            <person name="Moskalev A.A."/>
            <person name="Sunyaev S.R."/>
            <person name="Zhang G."/>
            <person name="Krogh A."/>
            <person name="Wang J."/>
            <person name="Gladyshev V.N."/>
        </authorList>
    </citation>
    <scope>NUCLEOTIDE SEQUENCE [LARGE SCALE GENOMIC DNA]</scope>
</reference>
<dbReference type="InterPro" id="IPR037213">
    <property type="entry name" value="Run_dom_sf"/>
</dbReference>